<dbReference type="AlphaFoldDB" id="A0A517YJ70"/>
<protein>
    <recommendedName>
        <fullName evidence="1">DUF1559 domain-containing protein</fullName>
    </recommendedName>
</protein>
<dbReference type="InterPro" id="IPR027558">
    <property type="entry name" value="Pre_pil_HX9DG_C"/>
</dbReference>
<keyword evidence="3" id="KW-1185">Reference proteome</keyword>
<name>A0A517YJ70_9BACT</name>
<accession>A0A517YJ70</accession>
<evidence type="ECO:0000313" key="2">
    <source>
        <dbReference type="EMBL" id="QDU30269.1"/>
    </source>
</evidence>
<dbReference type="Pfam" id="PF07963">
    <property type="entry name" value="N_methyl"/>
    <property type="match status" value="1"/>
</dbReference>
<dbReference type="PANTHER" id="PTHR30093">
    <property type="entry name" value="GENERAL SECRETION PATHWAY PROTEIN G"/>
    <property type="match status" value="1"/>
</dbReference>
<feature type="domain" description="DUF1559" evidence="1">
    <location>
        <begin position="34"/>
        <end position="309"/>
    </location>
</feature>
<dbReference type="Pfam" id="PF07596">
    <property type="entry name" value="SBP_bac_10"/>
    <property type="match status" value="1"/>
</dbReference>
<reference evidence="2 3" key="1">
    <citation type="submission" date="2019-02" db="EMBL/GenBank/DDBJ databases">
        <title>Deep-cultivation of Planctomycetes and their phenomic and genomic characterization uncovers novel biology.</title>
        <authorList>
            <person name="Wiegand S."/>
            <person name="Jogler M."/>
            <person name="Boedeker C."/>
            <person name="Pinto D."/>
            <person name="Vollmers J."/>
            <person name="Rivas-Marin E."/>
            <person name="Kohn T."/>
            <person name="Peeters S.H."/>
            <person name="Heuer A."/>
            <person name="Rast P."/>
            <person name="Oberbeckmann S."/>
            <person name="Bunk B."/>
            <person name="Jeske O."/>
            <person name="Meyerdierks A."/>
            <person name="Storesund J.E."/>
            <person name="Kallscheuer N."/>
            <person name="Luecker S."/>
            <person name="Lage O.M."/>
            <person name="Pohl T."/>
            <person name="Merkel B.J."/>
            <person name="Hornburger P."/>
            <person name="Mueller R.-W."/>
            <person name="Bruemmer F."/>
            <person name="Labrenz M."/>
            <person name="Spormann A.M."/>
            <person name="Op den Camp H."/>
            <person name="Overmann J."/>
            <person name="Amann R."/>
            <person name="Jetten M.S.M."/>
            <person name="Mascher T."/>
            <person name="Medema M.H."/>
            <person name="Devos D.P."/>
            <person name="Kaster A.-K."/>
            <person name="Ovreas L."/>
            <person name="Rohde M."/>
            <person name="Galperin M.Y."/>
            <person name="Jogler C."/>
        </authorList>
    </citation>
    <scope>NUCLEOTIDE SEQUENCE [LARGE SCALE GENOMIC DNA]</scope>
    <source>
        <strain evidence="2 3">ETA_A8</strain>
    </source>
</reference>
<sequence>MSQHPRRYAFTLVELLVVIAIIGVLVALLLPAVQAAREAARRMQCGNNLRQIGLALHNHESSLNRLPSGYDYHVTTTYPAVAQHFYRWSAHAMLSPYLEQSNIYNKLRLDIPLYMAGTPTHPENVPLVKLNVPTFLCPSDVRKNVTPDWGAVNYVMNYGSGLPGGLDLDADGVFYINSKTRLADVTDGLSNTAAFSEQTLGPGGAATTLGAAQAAGKHRDVMVWLLSTTPNDADCMDPSKQADNVRGEKWADGAHSQTGYDHYLQPNTERADCYSRVGTWKAARSRHPGGVSVLLLDGSVRFVAQEVNQTTWRSVGTRAGGETLGNF</sequence>
<dbReference type="Proteomes" id="UP000315017">
    <property type="component" value="Chromosome"/>
</dbReference>
<organism evidence="2 3">
    <name type="scientific">Anatilimnocola aggregata</name>
    <dbReference type="NCBI Taxonomy" id="2528021"/>
    <lineage>
        <taxon>Bacteria</taxon>
        <taxon>Pseudomonadati</taxon>
        <taxon>Planctomycetota</taxon>
        <taxon>Planctomycetia</taxon>
        <taxon>Pirellulales</taxon>
        <taxon>Pirellulaceae</taxon>
        <taxon>Anatilimnocola</taxon>
    </lineage>
</organism>
<dbReference type="NCBIfam" id="TIGR04294">
    <property type="entry name" value="pre_pil_HX9DG"/>
    <property type="match status" value="1"/>
</dbReference>
<dbReference type="SUPFAM" id="SSF54523">
    <property type="entry name" value="Pili subunits"/>
    <property type="match status" value="1"/>
</dbReference>
<dbReference type="InterPro" id="IPR011453">
    <property type="entry name" value="DUF1559"/>
</dbReference>
<evidence type="ECO:0000259" key="1">
    <source>
        <dbReference type="Pfam" id="PF07596"/>
    </source>
</evidence>
<evidence type="ECO:0000313" key="3">
    <source>
        <dbReference type="Proteomes" id="UP000315017"/>
    </source>
</evidence>
<dbReference type="NCBIfam" id="TIGR02532">
    <property type="entry name" value="IV_pilin_GFxxxE"/>
    <property type="match status" value="1"/>
</dbReference>
<proteinExistence type="predicted"/>
<dbReference type="Gene3D" id="3.30.700.10">
    <property type="entry name" value="Glycoprotein, Type 4 Pilin"/>
    <property type="match status" value="1"/>
</dbReference>
<gene>
    <name evidence="2" type="ORF">ETAA8_53880</name>
</gene>
<dbReference type="InterPro" id="IPR012902">
    <property type="entry name" value="N_methyl_site"/>
</dbReference>
<dbReference type="InterPro" id="IPR045584">
    <property type="entry name" value="Pilin-like"/>
</dbReference>
<dbReference type="PANTHER" id="PTHR30093:SF2">
    <property type="entry name" value="TYPE II SECRETION SYSTEM PROTEIN H"/>
    <property type="match status" value="1"/>
</dbReference>
<dbReference type="KEGG" id="aagg:ETAA8_53880"/>
<dbReference type="EMBL" id="CP036274">
    <property type="protein sequence ID" value="QDU30269.1"/>
    <property type="molecule type" value="Genomic_DNA"/>
</dbReference>
<dbReference type="RefSeq" id="WP_145095451.1">
    <property type="nucleotide sequence ID" value="NZ_CP036274.1"/>
</dbReference>
<dbReference type="OrthoDB" id="258404at2"/>